<dbReference type="RefSeq" id="WP_006827761.1">
    <property type="nucleotide sequence ID" value="NZ_AOIL01000069.1"/>
</dbReference>
<dbReference type="EMBL" id="AOIL01000069">
    <property type="protein sequence ID" value="ELY85079.1"/>
    <property type="molecule type" value="Genomic_DNA"/>
</dbReference>
<proteinExistence type="predicted"/>
<dbReference type="Gene3D" id="2.60.40.2360">
    <property type="entry name" value="Intracellular proteinase inhibitor BsuPI"/>
    <property type="match status" value="1"/>
</dbReference>
<sequence length="116" mass="12662">MTPSLTGSLEAATPDADAGVELTFTVRNEGTDTVTLQFTDACKADFAVVDEETGWEVWRFTDGRMFAQLLSADELEPGEATTYEAEWETPKSGEFTVVAELRARETTCEARTALSV</sequence>
<organism evidence="2 3">
    <name type="scientific">Natrialba taiwanensis DSM 12281</name>
    <dbReference type="NCBI Taxonomy" id="1230458"/>
    <lineage>
        <taxon>Archaea</taxon>
        <taxon>Methanobacteriati</taxon>
        <taxon>Methanobacteriota</taxon>
        <taxon>Stenosarchaea group</taxon>
        <taxon>Halobacteria</taxon>
        <taxon>Halobacteriales</taxon>
        <taxon>Natrialbaceae</taxon>
        <taxon>Natrialba</taxon>
    </lineage>
</organism>
<dbReference type="InterPro" id="IPR038144">
    <property type="entry name" value="IPI"/>
</dbReference>
<protein>
    <recommendedName>
        <fullName evidence="1">Intracellular proteinase inhibitor BsuPI domain-containing protein</fullName>
    </recommendedName>
</protein>
<dbReference type="STRING" id="1230458.C484_20987"/>
<reference evidence="2 3" key="1">
    <citation type="journal article" date="2014" name="PLoS Genet.">
        <title>Phylogenetically driven sequencing of extremely halophilic archaea reveals strategies for static and dynamic osmo-response.</title>
        <authorList>
            <person name="Becker E.A."/>
            <person name="Seitzer P.M."/>
            <person name="Tritt A."/>
            <person name="Larsen D."/>
            <person name="Krusor M."/>
            <person name="Yao A.I."/>
            <person name="Wu D."/>
            <person name="Madern D."/>
            <person name="Eisen J.A."/>
            <person name="Darling A.E."/>
            <person name="Facciotti M.T."/>
        </authorList>
    </citation>
    <scope>NUCLEOTIDE SEQUENCE [LARGE SCALE GENOMIC DNA]</scope>
    <source>
        <strain evidence="2 3">DSM 12281</strain>
    </source>
</reference>
<dbReference type="InterPro" id="IPR020481">
    <property type="entry name" value="Intracell_prot_inh_BsuPI"/>
</dbReference>
<gene>
    <name evidence="2" type="ORF">C484_20987</name>
</gene>
<dbReference type="Pfam" id="PF12690">
    <property type="entry name" value="BsuPI"/>
    <property type="match status" value="1"/>
</dbReference>
<evidence type="ECO:0000259" key="1">
    <source>
        <dbReference type="Pfam" id="PF12690"/>
    </source>
</evidence>
<comment type="caution">
    <text evidence="2">The sequence shown here is derived from an EMBL/GenBank/DDBJ whole genome shotgun (WGS) entry which is preliminary data.</text>
</comment>
<dbReference type="Proteomes" id="UP000011648">
    <property type="component" value="Unassembled WGS sequence"/>
</dbReference>
<evidence type="ECO:0000313" key="3">
    <source>
        <dbReference type="Proteomes" id="UP000011648"/>
    </source>
</evidence>
<accession>L9ZFH8</accession>
<dbReference type="PATRIC" id="fig|1230458.4.peg.4228"/>
<feature type="domain" description="Intracellular proteinase inhibitor BsuPI" evidence="1">
    <location>
        <begin position="14"/>
        <end position="105"/>
    </location>
</feature>
<keyword evidence="3" id="KW-1185">Reference proteome</keyword>
<dbReference type="OrthoDB" id="311964at2157"/>
<name>L9ZFH8_9EURY</name>
<dbReference type="AlphaFoldDB" id="L9ZFH8"/>
<evidence type="ECO:0000313" key="2">
    <source>
        <dbReference type="EMBL" id="ELY85079.1"/>
    </source>
</evidence>